<dbReference type="Pfam" id="PF03547">
    <property type="entry name" value="Mem_trans"/>
    <property type="match status" value="1"/>
</dbReference>
<proteinExistence type="predicted"/>
<name>A0A1H1Z8D0_9BRAD</name>
<keyword evidence="5 7" id="KW-1133">Transmembrane helix</keyword>
<feature type="transmembrane region" description="Helical" evidence="7">
    <location>
        <begin position="124"/>
        <end position="145"/>
    </location>
</feature>
<evidence type="ECO:0000256" key="2">
    <source>
        <dbReference type="ARBA" id="ARBA00022448"/>
    </source>
</evidence>
<organism evidence="8 9">
    <name type="scientific">Bradyrhizobium canariense</name>
    <dbReference type="NCBI Taxonomy" id="255045"/>
    <lineage>
        <taxon>Bacteria</taxon>
        <taxon>Pseudomonadati</taxon>
        <taxon>Pseudomonadota</taxon>
        <taxon>Alphaproteobacteria</taxon>
        <taxon>Hyphomicrobiales</taxon>
        <taxon>Nitrobacteraceae</taxon>
        <taxon>Bradyrhizobium</taxon>
    </lineage>
</organism>
<dbReference type="Proteomes" id="UP000243904">
    <property type="component" value="Chromosome I"/>
</dbReference>
<reference evidence="9" key="1">
    <citation type="submission" date="2016-10" db="EMBL/GenBank/DDBJ databases">
        <authorList>
            <person name="Varghese N."/>
            <person name="Submissions S."/>
        </authorList>
    </citation>
    <scope>NUCLEOTIDE SEQUENCE [LARGE SCALE GENOMIC DNA]</scope>
    <source>
        <strain evidence="9">GAS369</strain>
    </source>
</reference>
<protein>
    <recommendedName>
        <fullName evidence="10">Transporter</fullName>
    </recommendedName>
</protein>
<feature type="transmembrane region" description="Helical" evidence="7">
    <location>
        <begin position="6"/>
        <end position="26"/>
    </location>
</feature>
<gene>
    <name evidence="8" type="ORF">SAMN05444158_5273</name>
</gene>
<dbReference type="PANTHER" id="PTHR36838">
    <property type="entry name" value="AUXIN EFFLUX CARRIER FAMILY PROTEIN"/>
    <property type="match status" value="1"/>
</dbReference>
<dbReference type="AlphaFoldDB" id="A0A1H1Z8D0"/>
<keyword evidence="6 7" id="KW-0472">Membrane</keyword>
<dbReference type="PANTHER" id="PTHR36838:SF3">
    <property type="entry name" value="TRANSPORTER AUXIN EFFLUX CARRIER EC FAMILY"/>
    <property type="match status" value="1"/>
</dbReference>
<sequence length="315" mass="33226">MLTSLSVVCPVFAVIVAGFACGRLGLLGPTASSELNRFVVYLALPALLFQVMFEANWPTLWQPGFIASFAIGIVVIFGGTLIYRVASGHHLTDASIDALNAGYANVGYIGFPLCEMIFGRQSLALVTIATIMTVSVLFAIAIIFVEIGLQTERRVHRLFAKIGKALIRNPLLVAPLLGVLWSTFNTPVPEAAKAVLHMLGAAASPCALVSLGLFLAAKHRGSRSSRPVAVALTALKLVIQPAIVAVCAYGIFKLQPVPAAVVVLLSALPTGTGPFMVAEFYKREAVVTSGTILFTTMASVVSLTACLVLVGHVQH</sequence>
<evidence type="ECO:0000256" key="4">
    <source>
        <dbReference type="ARBA" id="ARBA00022692"/>
    </source>
</evidence>
<accession>A0A1H1Z8D0</accession>
<feature type="transmembrane region" description="Helical" evidence="7">
    <location>
        <begin position="257"/>
        <end position="278"/>
    </location>
</feature>
<evidence type="ECO:0000256" key="1">
    <source>
        <dbReference type="ARBA" id="ARBA00004141"/>
    </source>
</evidence>
<feature type="transmembrane region" description="Helical" evidence="7">
    <location>
        <begin position="166"/>
        <end position="184"/>
    </location>
</feature>
<feature type="transmembrane region" description="Helical" evidence="7">
    <location>
        <begin position="38"/>
        <end position="53"/>
    </location>
</feature>
<evidence type="ECO:0008006" key="10">
    <source>
        <dbReference type="Google" id="ProtNLM"/>
    </source>
</evidence>
<feature type="transmembrane region" description="Helical" evidence="7">
    <location>
        <begin position="196"/>
        <end position="216"/>
    </location>
</feature>
<keyword evidence="4 7" id="KW-0812">Transmembrane</keyword>
<dbReference type="GO" id="GO:0055085">
    <property type="term" value="P:transmembrane transport"/>
    <property type="evidence" value="ECO:0007669"/>
    <property type="project" value="InterPro"/>
</dbReference>
<keyword evidence="2" id="KW-0813">Transport</keyword>
<dbReference type="RefSeq" id="WP_146689377.1">
    <property type="nucleotide sequence ID" value="NZ_LT629750.1"/>
</dbReference>
<feature type="transmembrane region" description="Helical" evidence="7">
    <location>
        <begin position="98"/>
        <end position="118"/>
    </location>
</feature>
<dbReference type="InterPro" id="IPR004776">
    <property type="entry name" value="Mem_transp_PIN-like"/>
</dbReference>
<evidence type="ECO:0000256" key="6">
    <source>
        <dbReference type="ARBA" id="ARBA00023136"/>
    </source>
</evidence>
<feature type="transmembrane region" description="Helical" evidence="7">
    <location>
        <begin position="65"/>
        <end position="86"/>
    </location>
</feature>
<evidence type="ECO:0000256" key="3">
    <source>
        <dbReference type="ARBA" id="ARBA00022475"/>
    </source>
</evidence>
<dbReference type="GO" id="GO:0016020">
    <property type="term" value="C:membrane"/>
    <property type="evidence" value="ECO:0007669"/>
    <property type="project" value="UniProtKB-SubCell"/>
</dbReference>
<evidence type="ECO:0000256" key="5">
    <source>
        <dbReference type="ARBA" id="ARBA00022989"/>
    </source>
</evidence>
<evidence type="ECO:0000256" key="7">
    <source>
        <dbReference type="SAM" id="Phobius"/>
    </source>
</evidence>
<evidence type="ECO:0000313" key="9">
    <source>
        <dbReference type="Proteomes" id="UP000243904"/>
    </source>
</evidence>
<dbReference type="EMBL" id="LT629750">
    <property type="protein sequence ID" value="SDT29779.1"/>
    <property type="molecule type" value="Genomic_DNA"/>
</dbReference>
<comment type="subcellular location">
    <subcellularLocation>
        <location evidence="1">Membrane</location>
        <topology evidence="1">Multi-pass membrane protein</topology>
    </subcellularLocation>
</comment>
<keyword evidence="9" id="KW-1185">Reference proteome</keyword>
<feature type="transmembrane region" description="Helical" evidence="7">
    <location>
        <begin position="228"/>
        <end position="251"/>
    </location>
</feature>
<keyword evidence="3" id="KW-1003">Cell membrane</keyword>
<evidence type="ECO:0000313" key="8">
    <source>
        <dbReference type="EMBL" id="SDT29779.1"/>
    </source>
</evidence>
<feature type="transmembrane region" description="Helical" evidence="7">
    <location>
        <begin position="290"/>
        <end position="313"/>
    </location>
</feature>